<name>A0ABQ0C8L6_9PROT</name>
<proteinExistence type="predicted"/>
<reference evidence="1 2" key="1">
    <citation type="submission" date="2024-05" db="EMBL/GenBank/DDBJ databases">
        <authorList>
            <consortium name="Candidatus Magnetaquicoccaceae bacterium FCR-1 genome sequencing consortium"/>
            <person name="Shimoshige H."/>
            <person name="Shimamura S."/>
            <person name="Taoka A."/>
            <person name="Kobayashi H."/>
            <person name="Maekawa T."/>
        </authorList>
    </citation>
    <scope>NUCLEOTIDE SEQUENCE [LARGE SCALE GENOMIC DNA]</scope>
    <source>
        <strain evidence="1 2">FCR-1</strain>
    </source>
</reference>
<gene>
    <name evidence="1" type="ORF">SIID45300_01545</name>
</gene>
<evidence type="ECO:0000313" key="1">
    <source>
        <dbReference type="EMBL" id="GAB0057222.1"/>
    </source>
</evidence>
<dbReference type="EMBL" id="BAAFGK010000004">
    <property type="protein sequence ID" value="GAB0057222.1"/>
    <property type="molecule type" value="Genomic_DNA"/>
</dbReference>
<accession>A0ABQ0C8L6</accession>
<organism evidence="1 2">
    <name type="scientific">Candidatus Magnetaquiglobus chichijimensis</name>
    <dbReference type="NCBI Taxonomy" id="3141448"/>
    <lineage>
        <taxon>Bacteria</taxon>
        <taxon>Pseudomonadati</taxon>
        <taxon>Pseudomonadota</taxon>
        <taxon>Magnetococcia</taxon>
        <taxon>Magnetococcales</taxon>
        <taxon>Candidatus Magnetaquicoccaceae</taxon>
        <taxon>Candidatus Magnetaquiglobus</taxon>
    </lineage>
</organism>
<dbReference type="SUPFAM" id="SSF57938">
    <property type="entry name" value="DnaJ/Hsp40 cysteine-rich domain"/>
    <property type="match status" value="1"/>
</dbReference>
<keyword evidence="2" id="KW-1185">Reference proteome</keyword>
<dbReference type="InterPro" id="IPR036410">
    <property type="entry name" value="HSP_DnaJ_Cys-rich_dom_sf"/>
</dbReference>
<sequence>MMTVGRPFGRSTIGGQGDIPHPVHFLGVRPLPTLSRRSLRTPSMYVTPAQKKALQTIQERRAVKLHLGTLSSLKSRGWIQLALNDAPMAMAISYDLTQLGQQALDPHTTSKAANKKAASPIGLEAETCEECGGSGRLLVLDEQGLSDPCPWCQGSGRISTLLPTHTWHDLA</sequence>
<dbReference type="Gene3D" id="6.20.20.10">
    <property type="match status" value="1"/>
</dbReference>
<evidence type="ECO:0000313" key="2">
    <source>
        <dbReference type="Proteomes" id="UP001628193"/>
    </source>
</evidence>
<dbReference type="Proteomes" id="UP001628193">
    <property type="component" value="Unassembled WGS sequence"/>
</dbReference>
<reference evidence="1 2" key="2">
    <citation type="submission" date="2024-09" db="EMBL/GenBank/DDBJ databases">
        <title>Draft genome sequence of Candidatus Magnetaquicoccaceae bacterium FCR-1.</title>
        <authorList>
            <person name="Shimoshige H."/>
            <person name="Shimamura S."/>
            <person name="Taoka A."/>
            <person name="Kobayashi H."/>
            <person name="Maekawa T."/>
        </authorList>
    </citation>
    <scope>NUCLEOTIDE SEQUENCE [LARGE SCALE GENOMIC DNA]</scope>
    <source>
        <strain evidence="1 2">FCR-1</strain>
    </source>
</reference>
<protein>
    <submittedName>
        <fullName evidence="1">Uncharacterized protein</fullName>
    </submittedName>
</protein>
<comment type="caution">
    <text evidence="1">The sequence shown here is derived from an EMBL/GenBank/DDBJ whole genome shotgun (WGS) entry which is preliminary data.</text>
</comment>